<dbReference type="InterPro" id="IPR013815">
    <property type="entry name" value="ATP_grasp_subdomain_1"/>
</dbReference>
<dbReference type="GO" id="GO:0005829">
    <property type="term" value="C:cytosol"/>
    <property type="evidence" value="ECO:0007669"/>
    <property type="project" value="TreeGrafter"/>
</dbReference>
<dbReference type="Pfam" id="PF17769">
    <property type="entry name" value="PurK_C"/>
    <property type="match status" value="1"/>
</dbReference>
<name>A0A6J6QM02_9ZZZZ</name>
<evidence type="ECO:0000256" key="3">
    <source>
        <dbReference type="ARBA" id="ARBA00022755"/>
    </source>
</evidence>
<dbReference type="GO" id="GO:0016874">
    <property type="term" value="F:ligase activity"/>
    <property type="evidence" value="ECO:0007669"/>
    <property type="project" value="UniProtKB-KW"/>
</dbReference>
<dbReference type="GO" id="GO:0005524">
    <property type="term" value="F:ATP binding"/>
    <property type="evidence" value="ECO:0007669"/>
    <property type="project" value="UniProtKB-KW"/>
</dbReference>
<dbReference type="NCBIfam" id="TIGR01161">
    <property type="entry name" value="purK"/>
    <property type="match status" value="1"/>
</dbReference>
<dbReference type="PROSITE" id="PS50975">
    <property type="entry name" value="ATP_GRASP"/>
    <property type="match status" value="1"/>
</dbReference>
<dbReference type="FunFam" id="3.30.470.20:FF:000029">
    <property type="entry name" value="N5-carboxyaminoimidazole ribonucleotide synthase"/>
    <property type="match status" value="1"/>
</dbReference>
<dbReference type="Pfam" id="PF02222">
    <property type="entry name" value="ATP-grasp"/>
    <property type="match status" value="1"/>
</dbReference>
<dbReference type="GO" id="GO:0004638">
    <property type="term" value="F:phosphoribosylaminoimidazole carboxylase activity"/>
    <property type="evidence" value="ECO:0007669"/>
    <property type="project" value="InterPro"/>
</dbReference>
<dbReference type="SUPFAM" id="SSF51246">
    <property type="entry name" value="Rudiment single hybrid motif"/>
    <property type="match status" value="1"/>
</dbReference>
<dbReference type="SUPFAM" id="SSF52440">
    <property type="entry name" value="PreATP-grasp domain"/>
    <property type="match status" value="1"/>
</dbReference>
<dbReference type="InterPro" id="IPR003135">
    <property type="entry name" value="ATP-grasp_carboxylate-amine"/>
</dbReference>
<dbReference type="HAMAP" id="MF_01928">
    <property type="entry name" value="PurK"/>
    <property type="match status" value="1"/>
</dbReference>
<dbReference type="PANTHER" id="PTHR11609:SF5">
    <property type="entry name" value="PHOSPHORIBOSYLAMINOIMIDAZOLE CARBOXYLASE"/>
    <property type="match status" value="1"/>
</dbReference>
<dbReference type="GO" id="GO:0046872">
    <property type="term" value="F:metal ion binding"/>
    <property type="evidence" value="ECO:0007669"/>
    <property type="project" value="InterPro"/>
</dbReference>
<dbReference type="Gene3D" id="3.40.50.20">
    <property type="match status" value="1"/>
</dbReference>
<dbReference type="EMBL" id="CAEZYJ010000010">
    <property type="protein sequence ID" value="CAB4712367.1"/>
    <property type="molecule type" value="Genomic_DNA"/>
</dbReference>
<evidence type="ECO:0000256" key="1">
    <source>
        <dbReference type="ARBA" id="ARBA00022598"/>
    </source>
</evidence>
<dbReference type="InterPro" id="IPR040686">
    <property type="entry name" value="PurK_C"/>
</dbReference>
<evidence type="ECO:0000256" key="4">
    <source>
        <dbReference type="ARBA" id="ARBA00022840"/>
    </source>
</evidence>
<dbReference type="InterPro" id="IPR054350">
    <property type="entry name" value="PurT/PurK_preATP-grasp"/>
</dbReference>
<feature type="domain" description="ATP-grasp" evidence="6">
    <location>
        <begin position="106"/>
        <end position="284"/>
    </location>
</feature>
<dbReference type="SUPFAM" id="SSF56059">
    <property type="entry name" value="Glutathione synthetase ATP-binding domain-like"/>
    <property type="match status" value="1"/>
</dbReference>
<dbReference type="PANTHER" id="PTHR11609">
    <property type="entry name" value="PURINE BIOSYNTHESIS PROTEIN 6/7, PUR6/7"/>
    <property type="match status" value="1"/>
</dbReference>
<evidence type="ECO:0000259" key="6">
    <source>
        <dbReference type="PROSITE" id="PS50975"/>
    </source>
</evidence>
<organism evidence="7">
    <name type="scientific">freshwater metagenome</name>
    <dbReference type="NCBI Taxonomy" id="449393"/>
    <lineage>
        <taxon>unclassified sequences</taxon>
        <taxon>metagenomes</taxon>
        <taxon>ecological metagenomes</taxon>
    </lineage>
</organism>
<keyword evidence="2" id="KW-0547">Nucleotide-binding</keyword>
<dbReference type="GO" id="GO:0006189">
    <property type="term" value="P:'de novo' IMP biosynthetic process"/>
    <property type="evidence" value="ECO:0007669"/>
    <property type="project" value="InterPro"/>
</dbReference>
<dbReference type="AlphaFoldDB" id="A0A6J6QM02"/>
<dbReference type="InterPro" id="IPR005875">
    <property type="entry name" value="PurK"/>
</dbReference>
<dbReference type="InterPro" id="IPR011054">
    <property type="entry name" value="Rudment_hybrid_motif"/>
</dbReference>
<proteinExistence type="inferred from homology"/>
<keyword evidence="3" id="KW-0658">Purine biosynthesis</keyword>
<evidence type="ECO:0000256" key="2">
    <source>
        <dbReference type="ARBA" id="ARBA00022741"/>
    </source>
</evidence>
<evidence type="ECO:0000256" key="5">
    <source>
        <dbReference type="ARBA" id="ARBA00025704"/>
    </source>
</evidence>
<dbReference type="Pfam" id="PF22660">
    <property type="entry name" value="RS_preATP-grasp-like"/>
    <property type="match status" value="1"/>
</dbReference>
<keyword evidence="4" id="KW-0067">ATP-binding</keyword>
<protein>
    <submittedName>
        <fullName evidence="7">Unannotated protein</fullName>
    </submittedName>
</protein>
<comment type="pathway">
    <text evidence="5">Purine metabolism.</text>
</comment>
<dbReference type="NCBIfam" id="NF004679">
    <property type="entry name" value="PRK06019.1-5"/>
    <property type="match status" value="1"/>
</dbReference>
<accession>A0A6J6QM02</accession>
<dbReference type="Gene3D" id="3.30.1490.20">
    <property type="entry name" value="ATP-grasp fold, A domain"/>
    <property type="match status" value="1"/>
</dbReference>
<dbReference type="Gene3D" id="3.30.470.20">
    <property type="entry name" value="ATP-grasp fold, B domain"/>
    <property type="match status" value="1"/>
</dbReference>
<keyword evidence="1" id="KW-0436">Ligase</keyword>
<reference evidence="7" key="1">
    <citation type="submission" date="2020-05" db="EMBL/GenBank/DDBJ databases">
        <authorList>
            <person name="Chiriac C."/>
            <person name="Salcher M."/>
            <person name="Ghai R."/>
            <person name="Kavagutti S V."/>
        </authorList>
    </citation>
    <scope>NUCLEOTIDE SEQUENCE</scope>
</reference>
<gene>
    <name evidence="7" type="ORF">UFOPK2659_00174</name>
</gene>
<dbReference type="InterPro" id="IPR016185">
    <property type="entry name" value="PreATP-grasp_dom_sf"/>
</dbReference>
<evidence type="ECO:0000313" key="7">
    <source>
        <dbReference type="EMBL" id="CAB4712367.1"/>
    </source>
</evidence>
<dbReference type="InterPro" id="IPR011761">
    <property type="entry name" value="ATP-grasp"/>
</dbReference>
<sequence>MSAPTVGMIGAGQLAQMSLAPAIALGINLKILAADESDSAAKIAKVEIGDYRDLDVLRNFAKKCDFLTFEHELVPNGHLRALESEGFVIRPSSTSLLVAQDKAHMRKVFTENQIPCPKWQVIDSADAIPAFPAILKSITGGYDGRGVQLVKDQLSARKVIAEWGKALYEEVVPFDRELAILIARSPHNQVATWAVSETIQRDGICIETITPAPNLSEEVANLAQQIASDIANVIKLVGVMAVELFQVGDKLIVNEIALRPHNSGHWSIEGSVTSQFEQHLRAVLDLPLGETKMTAKWAVMANILGTENSDLYRPYLHLFARDPELKIHIYGKEVRPGRKVGHATVVGDDLAELRSRVAHAIDYISGVVDE</sequence>
<dbReference type="NCBIfam" id="NF004680">
    <property type="entry name" value="PRK06019.1-6"/>
    <property type="match status" value="1"/>
</dbReference>